<dbReference type="SUPFAM" id="SSF53756">
    <property type="entry name" value="UDP-Glycosyltransferase/glycogen phosphorylase"/>
    <property type="match status" value="1"/>
</dbReference>
<dbReference type="EMBL" id="VRTY01000031">
    <property type="protein sequence ID" value="TXK46967.1"/>
    <property type="molecule type" value="Genomic_DNA"/>
</dbReference>
<dbReference type="AlphaFoldDB" id="A0A5C8K8L9"/>
<accession>A0A5C8K8L9</accession>
<dbReference type="GO" id="GO:0016757">
    <property type="term" value="F:glycosyltransferase activity"/>
    <property type="evidence" value="ECO:0007669"/>
    <property type="project" value="InterPro"/>
</dbReference>
<dbReference type="Gene3D" id="3.40.50.2000">
    <property type="entry name" value="Glycogen Phosphorylase B"/>
    <property type="match status" value="2"/>
</dbReference>
<keyword evidence="2" id="KW-0808">Transferase</keyword>
<dbReference type="Pfam" id="PF00534">
    <property type="entry name" value="Glycos_transf_1"/>
    <property type="match status" value="1"/>
</dbReference>
<evidence type="ECO:0000259" key="1">
    <source>
        <dbReference type="Pfam" id="PF00534"/>
    </source>
</evidence>
<dbReference type="CDD" id="cd03801">
    <property type="entry name" value="GT4_PimA-like"/>
    <property type="match status" value="1"/>
</dbReference>
<feature type="domain" description="Glycosyl transferase family 1" evidence="1">
    <location>
        <begin position="189"/>
        <end position="349"/>
    </location>
</feature>
<sequence length="373" mass="42325">MRIAVVLPSNEPFSPLRGGALARWVYEVYRRINVDCLVFAAPDKNAYTGLNLYQVPTENFTKYLKGSKQVSHHLKYNLYPLVIALYCKWKNINTIHILNRPAYALVFRKVLPKARIILHMQNSHLLSLPDKLLADVMKSNDEIISCSKFLNDEINERTQFSFDKKLKVIFNGANTYNSAMLANLQSARSNSERSIVFVGRVVREKGVLELINAFSEVCKSLDNVHLYIIGGHHFGDDYESDFIHEVKFEASKLKDKVTFTGYLTHDQILPILVNASIFVCPSTWEEPFGMVLTEAMAVKLPIIASNRGGIPEVIGNTGILIEPENTNQFADAIIYLLENPDIAKELGLKGHERLHKHFTWEQISSEFISLIKS</sequence>
<dbReference type="PANTHER" id="PTHR12526:SF630">
    <property type="entry name" value="GLYCOSYLTRANSFERASE"/>
    <property type="match status" value="1"/>
</dbReference>
<evidence type="ECO:0000313" key="2">
    <source>
        <dbReference type="EMBL" id="TXK46967.1"/>
    </source>
</evidence>
<keyword evidence="3" id="KW-1185">Reference proteome</keyword>
<dbReference type="OrthoDB" id="9790710at2"/>
<comment type="caution">
    <text evidence="2">The sequence shown here is derived from an EMBL/GenBank/DDBJ whole genome shotgun (WGS) entry which is preliminary data.</text>
</comment>
<proteinExistence type="predicted"/>
<name>A0A5C8K8L9_9BACT</name>
<gene>
    <name evidence="2" type="ORF">FVR03_10125</name>
</gene>
<evidence type="ECO:0000313" key="3">
    <source>
        <dbReference type="Proteomes" id="UP000321926"/>
    </source>
</evidence>
<reference evidence="2 3" key="1">
    <citation type="submission" date="2019-08" db="EMBL/GenBank/DDBJ databases">
        <authorList>
            <person name="Shi S."/>
        </authorList>
    </citation>
    <scope>NUCLEOTIDE SEQUENCE [LARGE SCALE GENOMIC DNA]</scope>
    <source>
        <strain evidence="2 3">GY10130</strain>
    </source>
</reference>
<dbReference type="PANTHER" id="PTHR12526">
    <property type="entry name" value="GLYCOSYLTRANSFERASE"/>
    <property type="match status" value="1"/>
</dbReference>
<dbReference type="RefSeq" id="WP_147921631.1">
    <property type="nucleotide sequence ID" value="NZ_VRTY01000031.1"/>
</dbReference>
<organism evidence="2 3">
    <name type="scientific">Pontibacter qinzhouensis</name>
    <dbReference type="NCBI Taxonomy" id="2603253"/>
    <lineage>
        <taxon>Bacteria</taxon>
        <taxon>Pseudomonadati</taxon>
        <taxon>Bacteroidota</taxon>
        <taxon>Cytophagia</taxon>
        <taxon>Cytophagales</taxon>
        <taxon>Hymenobacteraceae</taxon>
        <taxon>Pontibacter</taxon>
    </lineage>
</organism>
<dbReference type="InterPro" id="IPR001296">
    <property type="entry name" value="Glyco_trans_1"/>
</dbReference>
<dbReference type="Proteomes" id="UP000321926">
    <property type="component" value="Unassembled WGS sequence"/>
</dbReference>
<protein>
    <submittedName>
        <fullName evidence="2">Glycosyltransferase family 4 protein</fullName>
    </submittedName>
</protein>